<sequence length="170" mass="18073">MGNQPLEPVHVHYTSPQTPYGPIVSGGDGLTYCTIRAASVSDGFFMPESRALLSRRLTRTHLSPDRVTRTPRSTLGGLDRAEVDPLFEPGEDGVAAWTVQAPPDADLELPAHLHNGGQFVLVVGGGLDLAGAHVGPLGVAHLSVEEAGRRCRAGRDGVQLVLVQFPRANR</sequence>
<proteinExistence type="predicted"/>
<comment type="caution">
    <text evidence="1">The sequence shown here is derived from an EMBL/GenBank/DDBJ whole genome shotgun (WGS) entry which is preliminary data.</text>
</comment>
<keyword evidence="2" id="KW-1185">Reference proteome</keyword>
<dbReference type="SUPFAM" id="SSF51182">
    <property type="entry name" value="RmlC-like cupins"/>
    <property type="match status" value="1"/>
</dbReference>
<reference evidence="1" key="2">
    <citation type="submission" date="2023-01" db="EMBL/GenBank/DDBJ databases">
        <authorList>
            <person name="Sun Q."/>
            <person name="Evtushenko L."/>
        </authorList>
    </citation>
    <scope>NUCLEOTIDE SEQUENCE</scope>
    <source>
        <strain evidence="1">VKM Ac-1069</strain>
    </source>
</reference>
<dbReference type="InterPro" id="IPR011051">
    <property type="entry name" value="RmlC_Cupin_sf"/>
</dbReference>
<organism evidence="1 2">
    <name type="scientific">Pseudonocardia halophobica</name>
    <dbReference type="NCBI Taxonomy" id="29401"/>
    <lineage>
        <taxon>Bacteria</taxon>
        <taxon>Bacillati</taxon>
        <taxon>Actinomycetota</taxon>
        <taxon>Actinomycetes</taxon>
        <taxon>Pseudonocardiales</taxon>
        <taxon>Pseudonocardiaceae</taxon>
        <taxon>Pseudonocardia</taxon>
    </lineage>
</organism>
<name>A0A9W6NVP1_9PSEU</name>
<dbReference type="Proteomes" id="UP001143463">
    <property type="component" value="Unassembled WGS sequence"/>
</dbReference>
<gene>
    <name evidence="1" type="ORF">GCM10017577_17420</name>
</gene>
<evidence type="ECO:0000313" key="2">
    <source>
        <dbReference type="Proteomes" id="UP001143463"/>
    </source>
</evidence>
<evidence type="ECO:0000313" key="1">
    <source>
        <dbReference type="EMBL" id="GLL10602.1"/>
    </source>
</evidence>
<dbReference type="AlphaFoldDB" id="A0A9W6NVP1"/>
<accession>A0A9W6NVP1</accession>
<protein>
    <submittedName>
        <fullName evidence="1">Uncharacterized protein</fullName>
    </submittedName>
</protein>
<dbReference type="EMBL" id="BSFQ01000005">
    <property type="protein sequence ID" value="GLL10602.1"/>
    <property type="molecule type" value="Genomic_DNA"/>
</dbReference>
<reference evidence="1" key="1">
    <citation type="journal article" date="2014" name="Int. J. Syst. Evol. Microbiol.">
        <title>Complete genome sequence of Corynebacterium casei LMG S-19264T (=DSM 44701T), isolated from a smear-ripened cheese.</title>
        <authorList>
            <consortium name="US DOE Joint Genome Institute (JGI-PGF)"/>
            <person name="Walter F."/>
            <person name="Albersmeier A."/>
            <person name="Kalinowski J."/>
            <person name="Ruckert C."/>
        </authorList>
    </citation>
    <scope>NUCLEOTIDE SEQUENCE</scope>
    <source>
        <strain evidence="1">VKM Ac-1069</strain>
    </source>
</reference>